<accession>A0A841G1D9</accession>
<evidence type="ECO:0000313" key="1">
    <source>
        <dbReference type="EMBL" id="MBB6039572.1"/>
    </source>
</evidence>
<comment type="caution">
    <text evidence="1">The sequence shown here is derived from an EMBL/GenBank/DDBJ whole genome shotgun (WGS) entry which is preliminary data.</text>
</comment>
<reference evidence="1 2" key="1">
    <citation type="submission" date="2020-08" db="EMBL/GenBank/DDBJ databases">
        <title>Genomic Encyclopedia of Type Strains, Phase IV (KMG-IV): sequencing the most valuable type-strain genomes for metagenomic binning, comparative biology and taxonomic classification.</title>
        <authorList>
            <person name="Goeker M."/>
        </authorList>
    </citation>
    <scope>NUCLEOTIDE SEQUENCE [LARGE SCALE GENOMIC DNA]</scope>
    <source>
        <strain evidence="1 2">YIM 65646</strain>
    </source>
</reference>
<dbReference type="Proteomes" id="UP000548476">
    <property type="component" value="Unassembled WGS sequence"/>
</dbReference>
<gene>
    <name evidence="1" type="ORF">HNR73_007469</name>
</gene>
<keyword evidence="2" id="KW-1185">Reference proteome</keyword>
<protein>
    <submittedName>
        <fullName evidence="1">Uncharacterized protein</fullName>
    </submittedName>
</protein>
<name>A0A841G1D9_9ACTN</name>
<sequence>MVRDSKNCTGDDYPVLTTDAATWRGLTHQCAVGDFDR</sequence>
<dbReference type="AlphaFoldDB" id="A0A841G1D9"/>
<evidence type="ECO:0000313" key="2">
    <source>
        <dbReference type="Proteomes" id="UP000548476"/>
    </source>
</evidence>
<dbReference type="EMBL" id="JACHGT010000023">
    <property type="protein sequence ID" value="MBB6039572.1"/>
    <property type="molecule type" value="Genomic_DNA"/>
</dbReference>
<dbReference type="RefSeq" id="WP_184792659.1">
    <property type="nucleotide sequence ID" value="NZ_BONT01000089.1"/>
</dbReference>
<organism evidence="1 2">
    <name type="scientific">Phytomonospora endophytica</name>
    <dbReference type="NCBI Taxonomy" id="714109"/>
    <lineage>
        <taxon>Bacteria</taxon>
        <taxon>Bacillati</taxon>
        <taxon>Actinomycetota</taxon>
        <taxon>Actinomycetes</taxon>
        <taxon>Micromonosporales</taxon>
        <taxon>Micromonosporaceae</taxon>
        <taxon>Phytomonospora</taxon>
    </lineage>
</organism>
<proteinExistence type="predicted"/>